<feature type="region of interest" description="Disordered" evidence="1">
    <location>
        <begin position="169"/>
        <end position="209"/>
    </location>
</feature>
<keyword evidence="3" id="KW-1185">Reference proteome</keyword>
<gene>
    <name evidence="2" type="ORF">BOX15_Mlig033801g2</name>
</gene>
<dbReference type="AlphaFoldDB" id="A0A267E282"/>
<feature type="compositionally biased region" description="Basic and acidic residues" evidence="1">
    <location>
        <begin position="190"/>
        <end position="201"/>
    </location>
</feature>
<proteinExistence type="predicted"/>
<accession>A0A267E282</accession>
<feature type="compositionally biased region" description="Polar residues" evidence="1">
    <location>
        <begin position="10"/>
        <end position="20"/>
    </location>
</feature>
<evidence type="ECO:0000313" key="2">
    <source>
        <dbReference type="EMBL" id="PAA55668.1"/>
    </source>
</evidence>
<feature type="compositionally biased region" description="Polar residues" evidence="1">
    <location>
        <begin position="175"/>
        <end position="189"/>
    </location>
</feature>
<evidence type="ECO:0000313" key="3">
    <source>
        <dbReference type="Proteomes" id="UP000215902"/>
    </source>
</evidence>
<name>A0A267E282_9PLAT</name>
<protein>
    <submittedName>
        <fullName evidence="2">Uncharacterized protein</fullName>
    </submittedName>
</protein>
<feature type="region of interest" description="Disordered" evidence="1">
    <location>
        <begin position="1"/>
        <end position="20"/>
    </location>
</feature>
<evidence type="ECO:0000256" key="1">
    <source>
        <dbReference type="SAM" id="MobiDB-lite"/>
    </source>
</evidence>
<organism evidence="2 3">
    <name type="scientific">Macrostomum lignano</name>
    <dbReference type="NCBI Taxonomy" id="282301"/>
    <lineage>
        <taxon>Eukaryota</taxon>
        <taxon>Metazoa</taxon>
        <taxon>Spiralia</taxon>
        <taxon>Lophotrochozoa</taxon>
        <taxon>Platyhelminthes</taxon>
        <taxon>Rhabditophora</taxon>
        <taxon>Macrostomorpha</taxon>
        <taxon>Macrostomida</taxon>
        <taxon>Macrostomidae</taxon>
        <taxon>Macrostomum</taxon>
    </lineage>
</organism>
<comment type="caution">
    <text evidence="2">The sequence shown here is derived from an EMBL/GenBank/DDBJ whole genome shotgun (WGS) entry which is preliminary data.</text>
</comment>
<dbReference type="EMBL" id="NIVC01002721">
    <property type="protein sequence ID" value="PAA55668.1"/>
    <property type="molecule type" value="Genomic_DNA"/>
</dbReference>
<sequence length="231" mass="25732">MSAKHLRSKSGGQSFKPSTVTTIVPQQENSKALYPEVRVITSTYHLSQVALRELHRRLRFKIESFPFENLLVEMGSYGSFDVYISTSNNPVCQTSKDHVYPDIAFVVNKIKLAVEEIKVLKTQQKQQLPAQQGEQAAQQLETILKPTKQQEFKKSLVIECDVATADENTEYEQSDVGSISSRSTMSSLDIKSERAVDEERPSMISPDTRAFGADIFIGDVVSGPSADDDNP</sequence>
<dbReference type="Proteomes" id="UP000215902">
    <property type="component" value="Unassembled WGS sequence"/>
</dbReference>
<reference evidence="2 3" key="1">
    <citation type="submission" date="2017-06" db="EMBL/GenBank/DDBJ databases">
        <title>A platform for efficient transgenesis in Macrostomum lignano, a flatworm model organism for stem cell research.</title>
        <authorList>
            <person name="Berezikov E."/>
        </authorList>
    </citation>
    <scope>NUCLEOTIDE SEQUENCE [LARGE SCALE GENOMIC DNA]</scope>
    <source>
        <strain evidence="2">DV1</strain>
        <tissue evidence="2">Whole organism</tissue>
    </source>
</reference>